<sequence length="262" mass="29565">MHLLVFIFVAIIRSATLSAACPHLFSRSYHEGCFTYAGRSNSFCEAAEKCVRLGKGVNAITYLVGRNSPKVLGSTMQFWTGVNQLLVFRNKTRSGWYDVNPHKPEYTTGSDIQWEETPSDERGPVTFYKQADKSFHEKPTLLSTDRLSVVCEYGSRFATTIAKTKFQSNFPVHLDKLIQPNPNLKGCFAGILTQVTRIECAFACARNFACRSVYYNELSDECFRTMYADSLLAGNLTKLENGWTRFAKTAIPIFRVRLNGDN</sequence>
<keyword evidence="1" id="KW-0732">Signal</keyword>
<organism evidence="2 3">
    <name type="scientific">Paragonimus skrjabini miyazakii</name>
    <dbReference type="NCBI Taxonomy" id="59628"/>
    <lineage>
        <taxon>Eukaryota</taxon>
        <taxon>Metazoa</taxon>
        <taxon>Spiralia</taxon>
        <taxon>Lophotrochozoa</taxon>
        <taxon>Platyhelminthes</taxon>
        <taxon>Trematoda</taxon>
        <taxon>Digenea</taxon>
        <taxon>Plagiorchiida</taxon>
        <taxon>Troglotremata</taxon>
        <taxon>Troglotrematidae</taxon>
        <taxon>Paragonimus</taxon>
    </lineage>
</organism>
<name>A0A8S9YSW5_9TREM</name>
<evidence type="ECO:0000256" key="1">
    <source>
        <dbReference type="SAM" id="SignalP"/>
    </source>
</evidence>
<dbReference type="OrthoDB" id="6240229at2759"/>
<feature type="chain" id="PRO_5035791901" description="Apple domain-containing protein" evidence="1">
    <location>
        <begin position="20"/>
        <end position="262"/>
    </location>
</feature>
<feature type="signal peptide" evidence="1">
    <location>
        <begin position="1"/>
        <end position="19"/>
    </location>
</feature>
<protein>
    <recommendedName>
        <fullName evidence="4">Apple domain-containing protein</fullName>
    </recommendedName>
</protein>
<dbReference type="SUPFAM" id="SSF57414">
    <property type="entry name" value="Hairpin loop containing domain-like"/>
    <property type="match status" value="1"/>
</dbReference>
<evidence type="ECO:0000313" key="3">
    <source>
        <dbReference type="Proteomes" id="UP000822476"/>
    </source>
</evidence>
<proteinExistence type="predicted"/>
<reference evidence="2" key="1">
    <citation type="submission" date="2019-07" db="EMBL/GenBank/DDBJ databases">
        <title>Annotation for the trematode Paragonimus miyazaki's.</title>
        <authorList>
            <person name="Choi Y.-J."/>
        </authorList>
    </citation>
    <scope>NUCLEOTIDE SEQUENCE</scope>
    <source>
        <strain evidence="2">Japan</strain>
    </source>
</reference>
<dbReference type="Proteomes" id="UP000822476">
    <property type="component" value="Unassembled WGS sequence"/>
</dbReference>
<keyword evidence="3" id="KW-1185">Reference proteome</keyword>
<dbReference type="EMBL" id="JTDE01004413">
    <property type="protein sequence ID" value="KAF7255008.1"/>
    <property type="molecule type" value="Genomic_DNA"/>
</dbReference>
<dbReference type="AlphaFoldDB" id="A0A8S9YSW5"/>
<comment type="caution">
    <text evidence="2">The sequence shown here is derived from an EMBL/GenBank/DDBJ whole genome shotgun (WGS) entry which is preliminary data.</text>
</comment>
<evidence type="ECO:0000313" key="2">
    <source>
        <dbReference type="EMBL" id="KAF7255008.1"/>
    </source>
</evidence>
<evidence type="ECO:0008006" key="4">
    <source>
        <dbReference type="Google" id="ProtNLM"/>
    </source>
</evidence>
<gene>
    <name evidence="2" type="ORF">EG68_07370</name>
</gene>
<accession>A0A8S9YSW5</accession>